<evidence type="ECO:0000256" key="8">
    <source>
        <dbReference type="PIRSR" id="PIRSR002560-1"/>
    </source>
</evidence>
<dbReference type="InterPro" id="IPR009040">
    <property type="entry name" value="Ferritin-like_diiron"/>
</dbReference>
<evidence type="ECO:0000256" key="3">
    <source>
        <dbReference type="ARBA" id="ARBA00022434"/>
    </source>
</evidence>
<dbReference type="GO" id="GO:0020037">
    <property type="term" value="F:heme binding"/>
    <property type="evidence" value="ECO:0007669"/>
    <property type="project" value="TreeGrafter"/>
</dbReference>
<comment type="function">
    <text evidence="7">Iron-storage protein, whose ferroxidase center binds Fe(2+), oxidizes it using dioxygen to Fe(3+), and participates in the subsequent Fe(3+) oxide mineral core formation within the central cavity of the BFR protein shell.</text>
</comment>
<evidence type="ECO:0000259" key="9">
    <source>
        <dbReference type="PROSITE" id="PS50905"/>
    </source>
</evidence>
<evidence type="ECO:0000256" key="7">
    <source>
        <dbReference type="PIRNR" id="PIRNR002560"/>
    </source>
</evidence>
<evidence type="ECO:0000256" key="2">
    <source>
        <dbReference type="ARBA" id="ARBA00008093"/>
    </source>
</evidence>
<dbReference type="InterPro" id="IPR008331">
    <property type="entry name" value="Ferritin_DPS_dom"/>
</dbReference>
<comment type="cofactor">
    <cofactor evidence="1">
        <name>heme b</name>
        <dbReference type="ChEBI" id="CHEBI:60344"/>
    </cofactor>
</comment>
<comment type="catalytic activity">
    <reaction evidence="7">
        <text>4 Fe(2+) + O2 + 4 H(+) = 4 Fe(3+) + 2 H2O</text>
        <dbReference type="Rhea" id="RHEA:11148"/>
        <dbReference type="ChEBI" id="CHEBI:15377"/>
        <dbReference type="ChEBI" id="CHEBI:15378"/>
        <dbReference type="ChEBI" id="CHEBI:15379"/>
        <dbReference type="ChEBI" id="CHEBI:29033"/>
        <dbReference type="ChEBI" id="CHEBI:29034"/>
        <dbReference type="EC" id="1.16.3.1"/>
    </reaction>
</comment>
<name>A0AAU7YLK5_9RICK</name>
<accession>A0AAU7YLK5</accession>
<dbReference type="AlphaFoldDB" id="A0AAU7YLK5"/>
<feature type="binding site" evidence="8">
    <location>
        <position position="70"/>
    </location>
    <ligand>
        <name>Fe cation</name>
        <dbReference type="ChEBI" id="CHEBI:24875"/>
        <label>1</label>
    </ligand>
</feature>
<dbReference type="PANTHER" id="PTHR30295">
    <property type="entry name" value="BACTERIOFERRITIN"/>
    <property type="match status" value="1"/>
</dbReference>
<sequence>MSCYNYRYHVNYADKLNSGKIMNEEIVKHLNKLLTNELTSVRQYLLHFAVLKNNGINRLAEKVKNELNEELEHASKLAERILLFKGVPNFQDTNGISKYDGKFTKDTIQKILEANLKLEGKGIKDIKETISIAEKEKDFVSVMLLEEMLKNEEEHFHWIEKQIDLIELMGVENYLRTQI</sequence>
<dbReference type="PROSITE" id="PS50905">
    <property type="entry name" value="FERRITIN_LIKE"/>
    <property type="match status" value="1"/>
</dbReference>
<dbReference type="InterPro" id="IPR009078">
    <property type="entry name" value="Ferritin-like_SF"/>
</dbReference>
<gene>
    <name evidence="10" type="primary">bfr</name>
    <name evidence="10" type="ORF">ABS808_02470</name>
</gene>
<keyword evidence="3 7" id="KW-0409">Iron storage</keyword>
<evidence type="ECO:0000256" key="5">
    <source>
        <dbReference type="ARBA" id="ARBA00022723"/>
    </source>
</evidence>
<keyword evidence="6 7" id="KW-0408">Iron</keyword>
<keyword evidence="5 7" id="KW-0479">Metal-binding</keyword>
<dbReference type="InterPro" id="IPR012347">
    <property type="entry name" value="Ferritin-like"/>
</dbReference>
<keyword evidence="10" id="KW-0560">Oxidoreductase</keyword>
<dbReference type="GO" id="GO:0006879">
    <property type="term" value="P:intracellular iron ion homeostasis"/>
    <property type="evidence" value="ECO:0007669"/>
    <property type="project" value="UniProtKB-KW"/>
</dbReference>
<dbReference type="NCBIfam" id="TIGR00754">
    <property type="entry name" value="bfr"/>
    <property type="match status" value="1"/>
</dbReference>
<organism evidence="10">
    <name type="scientific">Wolbachia endosymbiont of Polyergus mexicanus</name>
    <dbReference type="NCBI Taxonomy" id="3171167"/>
    <lineage>
        <taxon>Bacteria</taxon>
        <taxon>Pseudomonadati</taxon>
        <taxon>Pseudomonadota</taxon>
        <taxon>Alphaproteobacteria</taxon>
        <taxon>Rickettsiales</taxon>
        <taxon>Anaplasmataceae</taxon>
        <taxon>Wolbachieae</taxon>
        <taxon>Wolbachia</taxon>
    </lineage>
</organism>
<evidence type="ECO:0000313" key="10">
    <source>
        <dbReference type="EMBL" id="XCA33675.1"/>
    </source>
</evidence>
<dbReference type="GO" id="GO:0008199">
    <property type="term" value="F:ferric iron binding"/>
    <property type="evidence" value="ECO:0007669"/>
    <property type="project" value="InterPro"/>
</dbReference>
<protein>
    <recommendedName>
        <fullName evidence="7">Bacterioferritin</fullName>
        <ecNumber evidence="7">1.16.3.1</ecNumber>
    </recommendedName>
</protein>
<feature type="domain" description="Ferritin-like diiron" evidence="9">
    <location>
        <begin position="20"/>
        <end position="170"/>
    </location>
</feature>
<dbReference type="EC" id="1.16.3.1" evidence="7"/>
<evidence type="ECO:0000256" key="4">
    <source>
        <dbReference type="ARBA" id="ARBA00022617"/>
    </source>
</evidence>
<feature type="binding site" evidence="8">
    <location>
        <position position="155"/>
    </location>
    <ligand>
        <name>Fe cation</name>
        <dbReference type="ChEBI" id="CHEBI:24875"/>
        <label>2</label>
    </ligand>
</feature>
<dbReference type="EMBL" id="CP158586">
    <property type="protein sequence ID" value="XCA33675.1"/>
    <property type="molecule type" value="Genomic_DNA"/>
</dbReference>
<dbReference type="PIRSF" id="PIRSF002560">
    <property type="entry name" value="Bacterioferritin"/>
    <property type="match status" value="1"/>
</dbReference>
<proteinExistence type="inferred from homology"/>
<feature type="binding site" evidence="8">
    <location>
        <position position="37"/>
    </location>
    <ligand>
        <name>Fe cation</name>
        <dbReference type="ChEBI" id="CHEBI:24875"/>
        <label>1</label>
    </ligand>
</feature>
<feature type="binding site" evidence="8">
    <location>
        <position position="73"/>
    </location>
    <ligand>
        <name>Fe cation</name>
        <dbReference type="ChEBI" id="CHEBI:24875"/>
        <label>1</label>
    </ligand>
</feature>
<dbReference type="GO" id="GO:0006826">
    <property type="term" value="P:iron ion transport"/>
    <property type="evidence" value="ECO:0007669"/>
    <property type="project" value="InterPro"/>
</dbReference>
<reference evidence="10" key="1">
    <citation type="submission" date="2024-06" db="EMBL/GenBank/DDBJ databases">
        <title>Genome assembly of the Polyergus mexicanus.</title>
        <authorList>
            <person name="Cash E."/>
            <person name="Tustsui N.D."/>
            <person name="Ward P."/>
            <person name="Nguyen O."/>
            <person name="Sahasrabudhe R."/>
            <person name="Fairbairn C.W."/>
            <person name="Seligmann W.E."/>
            <person name="Sacco S."/>
            <person name="Beraut E."/>
            <person name="Miller C."/>
            <person name="Toffelmier E."/>
            <person name="Shaffer H.B."/>
        </authorList>
    </citation>
    <scope>NUCLEOTIDE SEQUENCE</scope>
    <source>
        <strain evidence="10">NDT 795.1</strain>
    </source>
</reference>
<dbReference type="PANTHER" id="PTHR30295:SF0">
    <property type="entry name" value="BACTERIOFERRITIN"/>
    <property type="match status" value="1"/>
</dbReference>
<evidence type="ECO:0000256" key="6">
    <source>
        <dbReference type="ARBA" id="ARBA00023004"/>
    </source>
</evidence>
<feature type="binding site" evidence="8">
    <location>
        <position position="152"/>
    </location>
    <ligand>
        <name>Fe cation</name>
        <dbReference type="ChEBI" id="CHEBI:24875"/>
        <label>2</label>
    </ligand>
</feature>
<dbReference type="SUPFAM" id="SSF47240">
    <property type="entry name" value="Ferritin-like"/>
    <property type="match status" value="1"/>
</dbReference>
<feature type="binding site" evidence="8">
    <location>
        <position position="69"/>
    </location>
    <ligand>
        <name>Fe cation</name>
        <dbReference type="ChEBI" id="CHEBI:24875"/>
        <label>3</label>
    </ligand>
</feature>
<dbReference type="InterPro" id="IPR002024">
    <property type="entry name" value="Bacterioferritin"/>
</dbReference>
<dbReference type="Pfam" id="PF00210">
    <property type="entry name" value="Ferritin"/>
    <property type="match status" value="1"/>
</dbReference>
<dbReference type="PRINTS" id="PR00601">
    <property type="entry name" value="BACFERRITIN"/>
</dbReference>
<comment type="similarity">
    <text evidence="2 7">Belongs to the bacterioferritin family.</text>
</comment>
<evidence type="ECO:0000256" key="1">
    <source>
        <dbReference type="ARBA" id="ARBA00001970"/>
    </source>
</evidence>
<keyword evidence="4" id="KW-0349">Heme</keyword>
<dbReference type="Gene3D" id="1.20.1260.10">
    <property type="match status" value="1"/>
</dbReference>
<dbReference type="GO" id="GO:0005829">
    <property type="term" value="C:cytosol"/>
    <property type="evidence" value="ECO:0007669"/>
    <property type="project" value="TreeGrafter"/>
</dbReference>
<feature type="binding site" evidence="8">
    <location>
        <position position="70"/>
    </location>
    <ligand>
        <name>Fe cation</name>
        <dbReference type="ChEBI" id="CHEBI:24875"/>
        <label>2</label>
    </ligand>
</feature>
<feature type="binding site" evidence="8">
    <location>
        <position position="119"/>
    </location>
    <ligand>
        <name>Fe cation</name>
        <dbReference type="ChEBI" id="CHEBI:24875"/>
        <label>2</label>
    </ligand>
</feature>
<dbReference type="CDD" id="cd00907">
    <property type="entry name" value="Bacterioferritin"/>
    <property type="match status" value="1"/>
</dbReference>
<feature type="binding site" evidence="8">
    <location>
        <position position="152"/>
    </location>
    <ligand>
        <name>Fe cation</name>
        <dbReference type="ChEBI" id="CHEBI:24875"/>
        <label>1</label>
    </ligand>
</feature>
<dbReference type="GO" id="GO:0004322">
    <property type="term" value="F:ferroxidase activity"/>
    <property type="evidence" value="ECO:0007669"/>
    <property type="project" value="UniProtKB-EC"/>
</dbReference>